<feature type="compositionally biased region" description="Low complexity" evidence="1">
    <location>
        <begin position="11"/>
        <end position="29"/>
    </location>
</feature>
<organism evidence="3 4">
    <name type="scientific">Citricoccus parietis</name>
    <dbReference type="NCBI Taxonomy" id="592307"/>
    <lineage>
        <taxon>Bacteria</taxon>
        <taxon>Bacillati</taxon>
        <taxon>Actinomycetota</taxon>
        <taxon>Actinomycetes</taxon>
        <taxon>Micrococcales</taxon>
        <taxon>Micrococcaceae</taxon>
        <taxon>Citricoccus</taxon>
    </lineage>
</organism>
<evidence type="ECO:0000256" key="1">
    <source>
        <dbReference type="SAM" id="MobiDB-lite"/>
    </source>
</evidence>
<name>A0ABV5G7R1_9MICC</name>
<dbReference type="EMBL" id="JBHMFI010000001">
    <property type="protein sequence ID" value="MFB9072296.1"/>
    <property type="molecule type" value="Genomic_DNA"/>
</dbReference>
<sequence>MRRPGPRHRWGGTTAAPPGPLSAGPAGRARSNRATLTTGPSGSHHTELAPL</sequence>
<dbReference type="EMBL" id="JBHMFI010000005">
    <property type="protein sequence ID" value="MFB9074990.1"/>
    <property type="molecule type" value="Genomic_DNA"/>
</dbReference>
<feature type="compositionally biased region" description="Basic residues" evidence="1">
    <location>
        <begin position="1"/>
        <end position="10"/>
    </location>
</feature>
<evidence type="ECO:0000313" key="3">
    <source>
        <dbReference type="EMBL" id="MFB9074990.1"/>
    </source>
</evidence>
<evidence type="ECO:0000313" key="2">
    <source>
        <dbReference type="EMBL" id="MFB9072296.1"/>
    </source>
</evidence>
<evidence type="ECO:0000313" key="4">
    <source>
        <dbReference type="Proteomes" id="UP001589575"/>
    </source>
</evidence>
<dbReference type="Proteomes" id="UP001589575">
    <property type="component" value="Unassembled WGS sequence"/>
</dbReference>
<comment type="caution">
    <text evidence="3">The sequence shown here is derived from an EMBL/GenBank/DDBJ whole genome shotgun (WGS) entry which is preliminary data.</text>
</comment>
<proteinExistence type="predicted"/>
<feature type="region of interest" description="Disordered" evidence="1">
    <location>
        <begin position="1"/>
        <end position="51"/>
    </location>
</feature>
<accession>A0ABV5G7R1</accession>
<feature type="compositionally biased region" description="Polar residues" evidence="1">
    <location>
        <begin position="32"/>
        <end position="43"/>
    </location>
</feature>
<gene>
    <name evidence="2" type="ORF">ACFFX0_14235</name>
    <name evidence="3" type="ORF">ACFFX0_28905</name>
</gene>
<protein>
    <submittedName>
        <fullName evidence="3">Uncharacterized protein</fullName>
    </submittedName>
</protein>
<keyword evidence="4" id="KW-1185">Reference proteome</keyword>
<reference evidence="3 4" key="1">
    <citation type="submission" date="2024-09" db="EMBL/GenBank/DDBJ databases">
        <authorList>
            <person name="Sun Q."/>
            <person name="Mori K."/>
        </authorList>
    </citation>
    <scope>NUCLEOTIDE SEQUENCE [LARGE SCALE GENOMIC DNA]</scope>
    <source>
        <strain evidence="3 4">CCM 7609</strain>
    </source>
</reference>